<dbReference type="InterPro" id="IPR050194">
    <property type="entry name" value="Glycosyltransferase_grp1"/>
</dbReference>
<sequence>MRPSHGAWGVRRRQSSRSRSVRSAPPTTPTGLKKSKRTRRKPPEATGQVKKPMQSKERCSEPGRSPGVGGAWPDGSRQGSFPGRGQGRYREALMSPGLRILLVTRHRAVVGGVESYLRTLLPLLQARGHAPGLLFEHDAGPGQTRIDEGLDLPVWSLAALGRQGALAGVAAWRPERVYQQGVQDLDLEEALLERYPALLFLHAYYGTCISGMKRHAFPRPVPCERVLGPACLVHYLPRRCGGRSPITALREYHYQQRRLALIRRYGTVLVGSRAMREEYLRHGLSESQVVCVNLFGDGTPDPELPAPRPPSGQLLMVGRLTELKGGVELVRALPVARAALGRELELVVAGDGPERPRIQQEAAARRVTVRFAGWVDRAAREQLMRQADLLAVPSVWPEPFGLVGVEAGGVGLPAVAFAVGGIPDWCQPGVSGELAPGNPPTPEGLAGAIVRALSDAGHHTRLREGAWRMARRFNAEAHVDALCEHLAPSPSGRGRGVRV</sequence>
<protein>
    <submittedName>
        <fullName evidence="3">Glycosyltransferase family 4 protein</fullName>
    </submittedName>
</protein>
<proteinExistence type="predicted"/>
<dbReference type="SUPFAM" id="SSF53756">
    <property type="entry name" value="UDP-Glycosyltransferase/glycogen phosphorylase"/>
    <property type="match status" value="1"/>
</dbReference>
<accession>A0ABY9WR49</accession>
<organism evidence="3 4">
    <name type="scientific">Archangium minus</name>
    <dbReference type="NCBI Taxonomy" id="83450"/>
    <lineage>
        <taxon>Bacteria</taxon>
        <taxon>Pseudomonadati</taxon>
        <taxon>Myxococcota</taxon>
        <taxon>Myxococcia</taxon>
        <taxon>Myxococcales</taxon>
        <taxon>Cystobacterineae</taxon>
        <taxon>Archangiaceae</taxon>
        <taxon>Archangium</taxon>
    </lineage>
</organism>
<dbReference type="Gene3D" id="3.40.50.2000">
    <property type="entry name" value="Glycogen Phosphorylase B"/>
    <property type="match status" value="2"/>
</dbReference>
<dbReference type="Proteomes" id="UP001611383">
    <property type="component" value="Chromosome"/>
</dbReference>
<dbReference type="InterPro" id="IPR001296">
    <property type="entry name" value="Glyco_trans_1"/>
</dbReference>
<dbReference type="PANTHER" id="PTHR45947:SF13">
    <property type="entry name" value="TRANSFERASE"/>
    <property type="match status" value="1"/>
</dbReference>
<evidence type="ECO:0000313" key="3">
    <source>
        <dbReference type="EMBL" id="WNG44197.1"/>
    </source>
</evidence>
<evidence type="ECO:0000256" key="1">
    <source>
        <dbReference type="SAM" id="MobiDB-lite"/>
    </source>
</evidence>
<dbReference type="PANTHER" id="PTHR45947">
    <property type="entry name" value="SULFOQUINOVOSYL TRANSFERASE SQD2"/>
    <property type="match status" value="1"/>
</dbReference>
<name>A0ABY9WR49_9BACT</name>
<keyword evidence="4" id="KW-1185">Reference proteome</keyword>
<dbReference type="Pfam" id="PF00534">
    <property type="entry name" value="Glycos_transf_1"/>
    <property type="match status" value="1"/>
</dbReference>
<feature type="domain" description="Glycosyl transferase family 1" evidence="2">
    <location>
        <begin position="313"/>
        <end position="466"/>
    </location>
</feature>
<feature type="compositionally biased region" description="Basic residues" evidence="1">
    <location>
        <begin position="10"/>
        <end position="20"/>
    </location>
</feature>
<reference evidence="3 4" key="1">
    <citation type="submission" date="2019-08" db="EMBL/GenBank/DDBJ databases">
        <title>Archangium and Cystobacter genomes.</title>
        <authorList>
            <person name="Chen I.-C.K."/>
            <person name="Wielgoss S."/>
        </authorList>
    </citation>
    <scope>NUCLEOTIDE SEQUENCE [LARGE SCALE GENOMIC DNA]</scope>
    <source>
        <strain evidence="3 4">Cbm 6</strain>
    </source>
</reference>
<evidence type="ECO:0000259" key="2">
    <source>
        <dbReference type="Pfam" id="PF00534"/>
    </source>
</evidence>
<dbReference type="CDD" id="cd03801">
    <property type="entry name" value="GT4_PimA-like"/>
    <property type="match status" value="1"/>
</dbReference>
<gene>
    <name evidence="3" type="ORF">F0U60_08835</name>
</gene>
<feature type="region of interest" description="Disordered" evidence="1">
    <location>
        <begin position="1"/>
        <end position="88"/>
    </location>
</feature>
<dbReference type="EMBL" id="CP043494">
    <property type="protein sequence ID" value="WNG44197.1"/>
    <property type="molecule type" value="Genomic_DNA"/>
</dbReference>
<evidence type="ECO:0000313" key="4">
    <source>
        <dbReference type="Proteomes" id="UP001611383"/>
    </source>
</evidence>